<feature type="chain" id="PRO_5039115029" evidence="1">
    <location>
        <begin position="31"/>
        <end position="285"/>
    </location>
</feature>
<feature type="signal peptide" evidence="1">
    <location>
        <begin position="1"/>
        <end position="30"/>
    </location>
</feature>
<keyword evidence="4" id="KW-1185">Reference proteome</keyword>
<organism evidence="3 4">
    <name type="scientific">Conyzicola lurida</name>
    <dbReference type="NCBI Taxonomy" id="1172621"/>
    <lineage>
        <taxon>Bacteria</taxon>
        <taxon>Bacillati</taxon>
        <taxon>Actinomycetota</taxon>
        <taxon>Actinomycetes</taxon>
        <taxon>Micrococcales</taxon>
        <taxon>Microbacteriaceae</taxon>
        <taxon>Conyzicola</taxon>
    </lineage>
</organism>
<evidence type="ECO:0000259" key="2">
    <source>
        <dbReference type="Pfam" id="PF12697"/>
    </source>
</evidence>
<sequence length="285" mass="29295">MNIFSSLSSSKRGRIGVVVAASAVALVALAGCAPAPVDAAAGSSSEVPVDPSKPTIVMVHGAWSDASPFDAVSKELRADGYAVVNFANPLRALGADTAYLASFLETRTEGPVVLVGHSYGGALISGAALSDTDVQSLVYVNGFVPEEGETILDLSSKAGPVDPAALFDMAPFPGDHNVDLYLKPEAFAGGFSNGLTDAQTATYLASQRPIAYAALIEPAAANPAWKTLPSWYIAGTEDHSIDISTQRFMAERAGSTLIEVKAGHLSMVADPEAVTKAIESAAAAK</sequence>
<evidence type="ECO:0000256" key="1">
    <source>
        <dbReference type="SAM" id="SignalP"/>
    </source>
</evidence>
<name>A0A841API3_9MICO</name>
<dbReference type="GO" id="GO:0003824">
    <property type="term" value="F:catalytic activity"/>
    <property type="evidence" value="ECO:0007669"/>
    <property type="project" value="UniProtKB-ARBA"/>
</dbReference>
<proteinExistence type="predicted"/>
<accession>A0A841API3</accession>
<evidence type="ECO:0000313" key="3">
    <source>
        <dbReference type="EMBL" id="MBB5843503.1"/>
    </source>
</evidence>
<feature type="domain" description="AB hydrolase-1" evidence="2">
    <location>
        <begin position="56"/>
        <end position="275"/>
    </location>
</feature>
<keyword evidence="1" id="KW-0732">Signal</keyword>
<dbReference type="PANTHER" id="PTHR37017:SF11">
    <property type="entry name" value="ESTERASE_LIPASE_THIOESTERASE DOMAIN-CONTAINING PROTEIN"/>
    <property type="match status" value="1"/>
</dbReference>
<evidence type="ECO:0000313" key="4">
    <source>
        <dbReference type="Proteomes" id="UP000536685"/>
    </source>
</evidence>
<dbReference type="EMBL" id="JACHMJ010000001">
    <property type="protein sequence ID" value="MBB5843503.1"/>
    <property type="molecule type" value="Genomic_DNA"/>
</dbReference>
<dbReference type="RefSeq" id="WP_246376141.1">
    <property type="nucleotide sequence ID" value="NZ_JACHMJ010000001.1"/>
</dbReference>
<dbReference type="InterPro" id="IPR052897">
    <property type="entry name" value="Sec-Metab_Biosynth_Hydrolase"/>
</dbReference>
<gene>
    <name evidence="3" type="ORF">HD599_001826</name>
</gene>
<comment type="caution">
    <text evidence="3">The sequence shown here is derived from an EMBL/GenBank/DDBJ whole genome shotgun (WGS) entry which is preliminary data.</text>
</comment>
<dbReference type="SUPFAM" id="SSF53474">
    <property type="entry name" value="alpha/beta-Hydrolases"/>
    <property type="match status" value="1"/>
</dbReference>
<protein>
    <submittedName>
        <fullName evidence="3">Pimeloyl-ACP methyl ester carboxylesterase</fullName>
    </submittedName>
</protein>
<dbReference type="InterPro" id="IPR029058">
    <property type="entry name" value="AB_hydrolase_fold"/>
</dbReference>
<reference evidence="3 4" key="1">
    <citation type="submission" date="2020-08" db="EMBL/GenBank/DDBJ databases">
        <title>Sequencing the genomes of 1000 actinobacteria strains.</title>
        <authorList>
            <person name="Klenk H.-P."/>
        </authorList>
    </citation>
    <scope>NUCLEOTIDE SEQUENCE [LARGE SCALE GENOMIC DNA]</scope>
    <source>
        <strain evidence="3 4">DSM 105784</strain>
    </source>
</reference>
<dbReference type="PANTHER" id="PTHR37017">
    <property type="entry name" value="AB HYDROLASE-1 DOMAIN-CONTAINING PROTEIN-RELATED"/>
    <property type="match status" value="1"/>
</dbReference>
<dbReference type="Pfam" id="PF12697">
    <property type="entry name" value="Abhydrolase_6"/>
    <property type="match status" value="1"/>
</dbReference>
<dbReference type="Proteomes" id="UP000536685">
    <property type="component" value="Unassembled WGS sequence"/>
</dbReference>
<dbReference type="InterPro" id="IPR000073">
    <property type="entry name" value="AB_hydrolase_1"/>
</dbReference>
<dbReference type="Gene3D" id="3.40.50.1820">
    <property type="entry name" value="alpha/beta hydrolase"/>
    <property type="match status" value="1"/>
</dbReference>
<dbReference type="AlphaFoldDB" id="A0A841API3"/>